<feature type="domain" description="Metallo-beta-lactamase" evidence="5">
    <location>
        <begin position="42"/>
        <end position="222"/>
    </location>
</feature>
<organism evidence="6 7">
    <name type="scientific">Thalassobacterium maritimum</name>
    <dbReference type="NCBI Taxonomy" id="3041265"/>
    <lineage>
        <taxon>Bacteria</taxon>
        <taxon>Pseudomonadati</taxon>
        <taxon>Verrucomicrobiota</taxon>
        <taxon>Opitutia</taxon>
        <taxon>Puniceicoccales</taxon>
        <taxon>Coraliomargaritaceae</taxon>
        <taxon>Thalassobacterium</taxon>
    </lineage>
</organism>
<dbReference type="InterPro" id="IPR051453">
    <property type="entry name" value="MBL_Glyoxalase_II"/>
</dbReference>
<dbReference type="PANTHER" id="PTHR46233">
    <property type="entry name" value="HYDROXYACYLGLUTATHIONE HYDROLASE GLOC"/>
    <property type="match status" value="1"/>
</dbReference>
<dbReference type="InterPro" id="IPR001279">
    <property type="entry name" value="Metallo-B-lactamas"/>
</dbReference>
<dbReference type="Gene3D" id="3.60.15.10">
    <property type="entry name" value="Ribonuclease Z/Hydroxyacylglutathione hydrolase-like"/>
    <property type="match status" value="1"/>
</dbReference>
<dbReference type="Pfam" id="PF00753">
    <property type="entry name" value="Lactamase_B"/>
    <property type="match status" value="1"/>
</dbReference>
<dbReference type="RefSeq" id="WP_308950686.1">
    <property type="nucleotide sequence ID" value="NZ_JARXHW010000026.1"/>
</dbReference>
<dbReference type="InterPro" id="IPR036866">
    <property type="entry name" value="RibonucZ/Hydroxyglut_hydro"/>
</dbReference>
<evidence type="ECO:0000256" key="4">
    <source>
        <dbReference type="ARBA" id="ARBA00022833"/>
    </source>
</evidence>
<gene>
    <name evidence="6" type="ORF">QEH52_11820</name>
</gene>
<dbReference type="PANTHER" id="PTHR46233:SF3">
    <property type="entry name" value="HYDROXYACYLGLUTATHIONE HYDROLASE GLOC"/>
    <property type="match status" value="1"/>
</dbReference>
<dbReference type="SUPFAM" id="SSF56281">
    <property type="entry name" value="Metallo-hydrolase/oxidoreductase"/>
    <property type="match status" value="1"/>
</dbReference>
<evidence type="ECO:0000313" key="7">
    <source>
        <dbReference type="Proteomes" id="UP001225316"/>
    </source>
</evidence>
<keyword evidence="2" id="KW-0479">Metal-binding</keyword>
<reference evidence="6 7" key="1">
    <citation type="submission" date="2023-04" db="EMBL/GenBank/DDBJ databases">
        <title>A novel bacteria isolated from coastal sediment.</title>
        <authorList>
            <person name="Liu X.-J."/>
            <person name="Du Z.-J."/>
        </authorList>
    </citation>
    <scope>NUCLEOTIDE SEQUENCE [LARGE SCALE GENOMIC DNA]</scope>
    <source>
        <strain evidence="6 7">SDUM461003</strain>
    </source>
</reference>
<name>A0ABU1AVM0_9BACT</name>
<comment type="caution">
    <text evidence="6">The sequence shown here is derived from an EMBL/GenBank/DDBJ whole genome shotgun (WGS) entry which is preliminary data.</text>
</comment>
<dbReference type="Proteomes" id="UP001225316">
    <property type="component" value="Unassembled WGS sequence"/>
</dbReference>
<dbReference type="SMART" id="SM00849">
    <property type="entry name" value="Lactamase_B"/>
    <property type="match status" value="1"/>
</dbReference>
<evidence type="ECO:0000313" key="6">
    <source>
        <dbReference type="EMBL" id="MDQ8208200.1"/>
    </source>
</evidence>
<evidence type="ECO:0000256" key="1">
    <source>
        <dbReference type="ARBA" id="ARBA00001947"/>
    </source>
</evidence>
<keyword evidence="7" id="KW-1185">Reference proteome</keyword>
<comment type="cofactor">
    <cofactor evidence="1">
        <name>Zn(2+)</name>
        <dbReference type="ChEBI" id="CHEBI:29105"/>
    </cofactor>
</comment>
<evidence type="ECO:0000256" key="2">
    <source>
        <dbReference type="ARBA" id="ARBA00022723"/>
    </source>
</evidence>
<dbReference type="EMBL" id="JARXHW010000026">
    <property type="protein sequence ID" value="MDQ8208200.1"/>
    <property type="molecule type" value="Genomic_DNA"/>
</dbReference>
<protein>
    <submittedName>
        <fullName evidence="6">MBL fold metallo-hydrolase</fullName>
    </submittedName>
</protein>
<proteinExistence type="predicted"/>
<keyword evidence="3" id="KW-0378">Hydrolase</keyword>
<sequence length="240" mass="25937">MAQVRHCDNLVTAQYLRIETGGVACIVSRIMIIEFQELPPIGTNAFALIEPSLQQCVIVDAPADAYAWAQQVADQHGCKIVALILTHGHWDHILDGHQFAAAGVPTYGHADDREMFAAPSKMASYAIPGLELKEVPIDHWIQGGDQLELLGTQMEIRHVPGHCPGNVLVYIASEKAAIVGDVIFAGSVGRYDLPGGDFSVLEKSIKTQVYTLPDETTLYPGHGPATSVIQEKASNPYVKG</sequence>
<evidence type="ECO:0000259" key="5">
    <source>
        <dbReference type="SMART" id="SM00849"/>
    </source>
</evidence>
<evidence type="ECO:0000256" key="3">
    <source>
        <dbReference type="ARBA" id="ARBA00022801"/>
    </source>
</evidence>
<accession>A0ABU1AVM0</accession>
<dbReference type="CDD" id="cd06262">
    <property type="entry name" value="metallo-hydrolase-like_MBL-fold"/>
    <property type="match status" value="1"/>
</dbReference>
<keyword evidence="4" id="KW-0862">Zinc</keyword>